<dbReference type="SUPFAM" id="SSF53756">
    <property type="entry name" value="UDP-Glycosyltransferase/glycogen phosphorylase"/>
    <property type="match status" value="1"/>
</dbReference>
<dbReference type="Proteomes" id="UP000503011">
    <property type="component" value="Chromosome"/>
</dbReference>
<accession>A0A6F8YCM7</accession>
<evidence type="ECO:0000313" key="1">
    <source>
        <dbReference type="EMBL" id="BCB83711.1"/>
    </source>
</evidence>
<name>A0A6F8YCM7_9ACTN</name>
<evidence type="ECO:0000313" key="2">
    <source>
        <dbReference type="Proteomes" id="UP000503011"/>
    </source>
</evidence>
<organism evidence="1 2">
    <name type="scientific">Phytohabitans suffuscus</name>
    <dbReference type="NCBI Taxonomy" id="624315"/>
    <lineage>
        <taxon>Bacteria</taxon>
        <taxon>Bacillati</taxon>
        <taxon>Actinomycetota</taxon>
        <taxon>Actinomycetes</taxon>
        <taxon>Micromonosporales</taxon>
        <taxon>Micromonosporaceae</taxon>
    </lineage>
</organism>
<dbReference type="AlphaFoldDB" id="A0A6F8YCM7"/>
<protein>
    <submittedName>
        <fullName evidence="1">Uncharacterized protein</fullName>
    </submittedName>
</protein>
<keyword evidence="2" id="KW-1185">Reference proteome</keyword>
<sequence length="856" mass="92541">MTDLSARLVRFVAEGMDAFAARVAPGFRLPASYAGHPVDAATRADLLYVLGLLLDAGVTEVAGVALDRVVLNFLSDVPAAAVEGFSSYRVAETVSRLGGLSRLTAEQAAVALAASRSPRLVAALAEDTPRPRRNFLVVSARCLWAQGHLEGREPAGLSEALGHARALFSSTSTGWINDAREPWTQYDIYTPDMYLLAEPFAAAMGPAWLAGFARVIADLDDLAQPAGAVVWGRSIGVLSLAMTIEVGAASLRRGLGPSPDRWRARVTQAVDDLPGWFSGGVITAHQHRASDPYRGTPRRLQLTLDVYGKLLLAAKALRDYPQASGASHWPAANRLVVFDDEGSSGTWTYRSRDLSFVVPVMRGSFSGYLPVPYGPGLFDHAVAGPATMIPTLLLANSPMLLPAGPVANLGLDDRGLTVEHRAWAPPGEPADGRWTAPGRRSATYRAYGRTLEVREELEFGAGQQAVVGLAVGETAGQPLRLSTDPPGSRTTIDTEGIPEWFGHWGAITRVQQVEFPCSSGRLAFTWRLTRGLRIASTDIDHAYSRALYGPLAGEASVVSAGDSGVGLTDRLDGVDVLHLAWPERWSGVDPEITADVIRRVKAARVRLVWTMHNRVPHRRKDRASAESYAQWASAADLVIHHSEYGRRVATQTYAYGMHTRHVVIPHGAWTAPYDDYRSLTRTQVEQEEAWPAADLRLAVIGQPRAEKDIRSVIEAVEACGRRDVQLVVRAAPGTSSQDPRVTVEYGHVPERRFHRRMKAYDAIVLPFTSEGMLATGTVFDCMGSGTPAITSGWGFLGEVLRGAGIRYGRTASDLAACIDSLTEGQLARACAAITALQADYDWTALARRTLEALEQL</sequence>
<reference evidence="1 2" key="1">
    <citation type="submission" date="2020-03" db="EMBL/GenBank/DDBJ databases">
        <title>Whole genome shotgun sequence of Phytohabitans suffuscus NBRC 105367.</title>
        <authorList>
            <person name="Komaki H."/>
            <person name="Tamura T."/>
        </authorList>
    </citation>
    <scope>NUCLEOTIDE SEQUENCE [LARGE SCALE GENOMIC DNA]</scope>
    <source>
        <strain evidence="1 2">NBRC 105367</strain>
    </source>
</reference>
<dbReference type="RefSeq" id="WP_173154314.1">
    <property type="nucleotide sequence ID" value="NZ_AP022871.1"/>
</dbReference>
<dbReference type="KEGG" id="psuu:Psuf_010240"/>
<dbReference type="Gene3D" id="3.40.50.2000">
    <property type="entry name" value="Glycogen Phosphorylase B"/>
    <property type="match status" value="1"/>
</dbReference>
<reference evidence="1 2" key="2">
    <citation type="submission" date="2020-03" db="EMBL/GenBank/DDBJ databases">
        <authorList>
            <person name="Ichikawa N."/>
            <person name="Kimura A."/>
            <person name="Kitahashi Y."/>
            <person name="Uohara A."/>
        </authorList>
    </citation>
    <scope>NUCLEOTIDE SEQUENCE [LARGE SCALE GENOMIC DNA]</scope>
    <source>
        <strain evidence="1 2">NBRC 105367</strain>
    </source>
</reference>
<proteinExistence type="predicted"/>
<dbReference type="EMBL" id="AP022871">
    <property type="protein sequence ID" value="BCB83711.1"/>
    <property type="molecule type" value="Genomic_DNA"/>
</dbReference>
<gene>
    <name evidence="1" type="ORF">Psuf_010240</name>
</gene>